<dbReference type="PANTHER" id="PTHR36558:SF1">
    <property type="entry name" value="RESTRICTION ENDONUCLEASE DOMAIN-CONTAINING PROTEIN-RELATED"/>
    <property type="match status" value="1"/>
</dbReference>
<name>I4H4W1_MICAE</name>
<proteinExistence type="predicted"/>
<dbReference type="AlphaFoldDB" id="I4H4W1"/>
<gene>
    <name evidence="2" type="ORF">MICAF_2440009</name>
</gene>
<dbReference type="CDD" id="cd06260">
    <property type="entry name" value="DUF820-like"/>
    <property type="match status" value="1"/>
</dbReference>
<dbReference type="InterPro" id="IPR008538">
    <property type="entry name" value="Uma2"/>
</dbReference>
<protein>
    <recommendedName>
        <fullName evidence="1">Putative restriction endonuclease domain-containing protein</fullName>
    </recommendedName>
</protein>
<dbReference type="Gene3D" id="3.90.1570.10">
    <property type="entry name" value="tt1808, chain A"/>
    <property type="match status" value="1"/>
</dbReference>
<sequence length="196" mass="22318">MSEVNTMTAGKSHAYFTPKDYLEIEKISPIKHEYIQGQILAMAGASKAHVIITGNLSAQLINHLRGSGCLAYATDMKVRLPSLNIFYYPDFAITCDQLDRVSQEDFILHPRVIIEVLSDSTAAFDRGDKFADYQTIPELEEYLLIEQKQVLIQQYQRQSNNLWIPHIYQGGDLITINCINFSCPIEILYQNLEILS</sequence>
<feature type="domain" description="Putative restriction endonuclease" evidence="1">
    <location>
        <begin position="19"/>
        <end position="183"/>
    </location>
</feature>
<accession>I4H4W1</accession>
<dbReference type="InterPro" id="IPR011335">
    <property type="entry name" value="Restrct_endonuc-II-like"/>
</dbReference>
<evidence type="ECO:0000259" key="1">
    <source>
        <dbReference type="Pfam" id="PF05685"/>
    </source>
</evidence>
<organism evidence="2 3">
    <name type="scientific">Microcystis aeruginosa PCC 9807</name>
    <dbReference type="NCBI Taxonomy" id="1160283"/>
    <lineage>
        <taxon>Bacteria</taxon>
        <taxon>Bacillati</taxon>
        <taxon>Cyanobacteriota</taxon>
        <taxon>Cyanophyceae</taxon>
        <taxon>Oscillatoriophycideae</taxon>
        <taxon>Chroococcales</taxon>
        <taxon>Microcystaceae</taxon>
        <taxon>Microcystis</taxon>
    </lineage>
</organism>
<dbReference type="EMBL" id="CAIM01000162">
    <property type="protein sequence ID" value="CCI17085.1"/>
    <property type="molecule type" value="Genomic_DNA"/>
</dbReference>
<evidence type="ECO:0000313" key="3">
    <source>
        <dbReference type="Proteomes" id="UP000003613"/>
    </source>
</evidence>
<dbReference type="SUPFAM" id="SSF52980">
    <property type="entry name" value="Restriction endonuclease-like"/>
    <property type="match status" value="1"/>
</dbReference>
<evidence type="ECO:0000313" key="2">
    <source>
        <dbReference type="EMBL" id="CCI17085.1"/>
    </source>
</evidence>
<reference evidence="2 3" key="1">
    <citation type="submission" date="2012-04" db="EMBL/GenBank/DDBJ databases">
        <authorList>
            <person name="Genoscope - CEA"/>
        </authorList>
    </citation>
    <scope>NUCLEOTIDE SEQUENCE [LARGE SCALE GENOMIC DNA]</scope>
    <source>
        <strain evidence="2 3">9807</strain>
    </source>
</reference>
<dbReference type="Proteomes" id="UP000003613">
    <property type="component" value="Unassembled WGS sequence"/>
</dbReference>
<dbReference type="Pfam" id="PF05685">
    <property type="entry name" value="Uma2"/>
    <property type="match status" value="1"/>
</dbReference>
<dbReference type="InterPro" id="IPR012296">
    <property type="entry name" value="Nuclease_put_TT1808"/>
</dbReference>
<dbReference type="PANTHER" id="PTHR36558">
    <property type="entry name" value="GLR1098 PROTEIN"/>
    <property type="match status" value="1"/>
</dbReference>
<comment type="caution">
    <text evidence="2">The sequence shown here is derived from an EMBL/GenBank/DDBJ whole genome shotgun (WGS) entry which is preliminary data.</text>
</comment>
<dbReference type="HOGENOM" id="CLU_076312_6_2_3"/>